<evidence type="ECO:0000256" key="1">
    <source>
        <dbReference type="SAM" id="MobiDB-lite"/>
    </source>
</evidence>
<protein>
    <submittedName>
        <fullName evidence="3">Uncharacterized protein</fullName>
    </submittedName>
</protein>
<dbReference type="AlphaFoldDB" id="A0AAN6YGC2"/>
<dbReference type="Proteomes" id="UP001301769">
    <property type="component" value="Unassembled WGS sequence"/>
</dbReference>
<feature type="transmembrane region" description="Helical" evidence="2">
    <location>
        <begin position="91"/>
        <end position="112"/>
    </location>
</feature>
<feature type="transmembrane region" description="Helical" evidence="2">
    <location>
        <begin position="52"/>
        <end position="71"/>
    </location>
</feature>
<proteinExistence type="predicted"/>
<reference evidence="3" key="2">
    <citation type="submission" date="2023-05" db="EMBL/GenBank/DDBJ databases">
        <authorList>
            <consortium name="Lawrence Berkeley National Laboratory"/>
            <person name="Steindorff A."/>
            <person name="Hensen N."/>
            <person name="Bonometti L."/>
            <person name="Westerberg I."/>
            <person name="Brannstrom I.O."/>
            <person name="Guillou S."/>
            <person name="Cros-Aarteil S."/>
            <person name="Calhoun S."/>
            <person name="Haridas S."/>
            <person name="Kuo A."/>
            <person name="Mondo S."/>
            <person name="Pangilinan J."/>
            <person name="Riley R."/>
            <person name="Labutti K."/>
            <person name="Andreopoulos B."/>
            <person name="Lipzen A."/>
            <person name="Chen C."/>
            <person name="Yanf M."/>
            <person name="Daum C."/>
            <person name="Ng V."/>
            <person name="Clum A."/>
            <person name="Ohm R."/>
            <person name="Martin F."/>
            <person name="Silar P."/>
            <person name="Natvig D."/>
            <person name="Lalanne C."/>
            <person name="Gautier V."/>
            <person name="Ament-Velasquez S.L."/>
            <person name="Kruys A."/>
            <person name="Hutchinson M.I."/>
            <person name="Powell A.J."/>
            <person name="Barry K."/>
            <person name="Miller A.N."/>
            <person name="Grigoriev I.V."/>
            <person name="Debuchy R."/>
            <person name="Gladieux P."/>
            <person name="Thoren M.H."/>
            <person name="Johannesson H."/>
        </authorList>
    </citation>
    <scope>NUCLEOTIDE SEQUENCE</scope>
    <source>
        <strain evidence="3">PSN293</strain>
    </source>
</reference>
<feature type="transmembrane region" description="Helical" evidence="2">
    <location>
        <begin position="20"/>
        <end position="40"/>
    </location>
</feature>
<keyword evidence="2" id="KW-0472">Membrane</keyword>
<keyword evidence="2" id="KW-1133">Transmembrane helix</keyword>
<name>A0AAN6YGC2_9PEZI</name>
<comment type="caution">
    <text evidence="3">The sequence shown here is derived from an EMBL/GenBank/DDBJ whole genome shotgun (WGS) entry which is preliminary data.</text>
</comment>
<evidence type="ECO:0000256" key="2">
    <source>
        <dbReference type="SAM" id="Phobius"/>
    </source>
</evidence>
<feature type="compositionally biased region" description="Low complexity" evidence="1">
    <location>
        <begin position="176"/>
        <end position="188"/>
    </location>
</feature>
<reference evidence="3" key="1">
    <citation type="journal article" date="2023" name="Mol. Phylogenet. Evol.">
        <title>Genome-scale phylogeny and comparative genomics of the fungal order Sordariales.</title>
        <authorList>
            <person name="Hensen N."/>
            <person name="Bonometti L."/>
            <person name="Westerberg I."/>
            <person name="Brannstrom I.O."/>
            <person name="Guillou S."/>
            <person name="Cros-Aarteil S."/>
            <person name="Calhoun S."/>
            <person name="Haridas S."/>
            <person name="Kuo A."/>
            <person name="Mondo S."/>
            <person name="Pangilinan J."/>
            <person name="Riley R."/>
            <person name="LaButti K."/>
            <person name="Andreopoulos B."/>
            <person name="Lipzen A."/>
            <person name="Chen C."/>
            <person name="Yan M."/>
            <person name="Daum C."/>
            <person name="Ng V."/>
            <person name="Clum A."/>
            <person name="Steindorff A."/>
            <person name="Ohm R.A."/>
            <person name="Martin F."/>
            <person name="Silar P."/>
            <person name="Natvig D.O."/>
            <person name="Lalanne C."/>
            <person name="Gautier V."/>
            <person name="Ament-Velasquez S.L."/>
            <person name="Kruys A."/>
            <person name="Hutchinson M.I."/>
            <person name="Powell A.J."/>
            <person name="Barry K."/>
            <person name="Miller A.N."/>
            <person name="Grigoriev I.V."/>
            <person name="Debuchy R."/>
            <person name="Gladieux P."/>
            <person name="Hiltunen Thoren M."/>
            <person name="Johannesson H."/>
        </authorList>
    </citation>
    <scope>NUCLEOTIDE SEQUENCE</scope>
    <source>
        <strain evidence="3">PSN293</strain>
    </source>
</reference>
<accession>A0AAN6YGC2</accession>
<feature type="transmembrane region" description="Helical" evidence="2">
    <location>
        <begin position="133"/>
        <end position="153"/>
    </location>
</feature>
<keyword evidence="4" id="KW-1185">Reference proteome</keyword>
<feature type="region of interest" description="Disordered" evidence="1">
    <location>
        <begin position="167"/>
        <end position="195"/>
    </location>
</feature>
<gene>
    <name evidence="3" type="ORF">QBC37DRAFT_411591</name>
</gene>
<organism evidence="3 4">
    <name type="scientific">Rhypophila decipiens</name>
    <dbReference type="NCBI Taxonomy" id="261697"/>
    <lineage>
        <taxon>Eukaryota</taxon>
        <taxon>Fungi</taxon>
        <taxon>Dikarya</taxon>
        <taxon>Ascomycota</taxon>
        <taxon>Pezizomycotina</taxon>
        <taxon>Sordariomycetes</taxon>
        <taxon>Sordariomycetidae</taxon>
        <taxon>Sordariales</taxon>
        <taxon>Naviculisporaceae</taxon>
        <taxon>Rhypophila</taxon>
    </lineage>
</organism>
<dbReference type="EMBL" id="MU858051">
    <property type="protein sequence ID" value="KAK4218809.1"/>
    <property type="molecule type" value="Genomic_DNA"/>
</dbReference>
<sequence>MPSPLIPPELGTVLLTRIWLFQVLISTPIALILGTCSFATLYDGYTSYVYEFCKYLGNTILAMGIIFIVLVQRKLVTGGSTFLSSATGRKFTFWCETVKAVLATGLWGWILLDAIFHDRNFWDRYPQWYTRRIICCCIAFIVLVLFWYPTVWYSHYSMKHHSDFPVEGQEEEEGGPARAGARVGERAPLLGNEAV</sequence>
<evidence type="ECO:0000313" key="4">
    <source>
        <dbReference type="Proteomes" id="UP001301769"/>
    </source>
</evidence>
<keyword evidence="2" id="KW-0812">Transmembrane</keyword>
<evidence type="ECO:0000313" key="3">
    <source>
        <dbReference type="EMBL" id="KAK4218809.1"/>
    </source>
</evidence>